<dbReference type="InterPro" id="IPR029062">
    <property type="entry name" value="Class_I_gatase-like"/>
</dbReference>
<name>A0ABT1DTK4_9ACTN</name>
<dbReference type="Proteomes" id="UP001523369">
    <property type="component" value="Unassembled WGS sequence"/>
</dbReference>
<accession>A0ABT1DTK4</accession>
<dbReference type="PANTHER" id="PTHR48094:SF11">
    <property type="entry name" value="GLUTATHIONE-INDEPENDENT GLYOXALASE HSP31-RELATED"/>
    <property type="match status" value="1"/>
</dbReference>
<dbReference type="InterPro" id="IPR002818">
    <property type="entry name" value="DJ-1/PfpI"/>
</dbReference>
<keyword evidence="1" id="KW-0346">Stress response</keyword>
<evidence type="ECO:0000256" key="1">
    <source>
        <dbReference type="ARBA" id="ARBA00023016"/>
    </source>
</evidence>
<keyword evidence="6" id="KW-1185">Reference proteome</keyword>
<gene>
    <name evidence="5" type="ORF">M1L60_24965</name>
</gene>
<protein>
    <submittedName>
        <fullName evidence="5">Type 1 glutamine amidotransferase domain-containing protein</fullName>
    </submittedName>
</protein>
<dbReference type="RefSeq" id="WP_253239930.1">
    <property type="nucleotide sequence ID" value="NZ_JAMYJR010000027.1"/>
</dbReference>
<dbReference type="Pfam" id="PF01965">
    <property type="entry name" value="DJ-1_PfpI"/>
    <property type="match status" value="1"/>
</dbReference>
<dbReference type="EMBL" id="JAMYJR010000027">
    <property type="protein sequence ID" value="MCO8273853.1"/>
    <property type="molecule type" value="Genomic_DNA"/>
</dbReference>
<evidence type="ECO:0000259" key="4">
    <source>
        <dbReference type="Pfam" id="PF01965"/>
    </source>
</evidence>
<reference evidence="5 6" key="1">
    <citation type="submission" date="2022-06" db="EMBL/GenBank/DDBJ databases">
        <title>New Species of the Genus Actinoplanes, ActinopZanes ferrugineus.</title>
        <authorList>
            <person name="Ding P."/>
        </authorList>
    </citation>
    <scope>NUCLEOTIDE SEQUENCE [LARGE SCALE GENOMIC DNA]</scope>
    <source>
        <strain evidence="5 6">TRM88003</strain>
    </source>
</reference>
<dbReference type="CDD" id="cd03141">
    <property type="entry name" value="GATase1_Hsp31_like"/>
    <property type="match status" value="1"/>
</dbReference>
<proteinExistence type="inferred from homology"/>
<comment type="caution">
    <text evidence="5">The sequence shown here is derived from an EMBL/GenBank/DDBJ whole genome shotgun (WGS) entry which is preliminary data.</text>
</comment>
<evidence type="ECO:0000313" key="6">
    <source>
        <dbReference type="Proteomes" id="UP001523369"/>
    </source>
</evidence>
<organism evidence="5 6">
    <name type="scientific">Paractinoplanes aksuensis</name>
    <dbReference type="NCBI Taxonomy" id="2939490"/>
    <lineage>
        <taxon>Bacteria</taxon>
        <taxon>Bacillati</taxon>
        <taxon>Actinomycetota</taxon>
        <taxon>Actinomycetes</taxon>
        <taxon>Micromonosporales</taxon>
        <taxon>Micromonosporaceae</taxon>
        <taxon>Paractinoplanes</taxon>
    </lineage>
</organism>
<sequence>MAGILFVMSASDHWTLNDGTRHPTGFWAEEFAEPFRALTEAGHTVDVATPGGVTPVVDQGSLDGAAAPAVPAALRLEDVDLDSYAAVFYPGGHAPMEDLARDAASAALLGKALAAGKPVALVCHGVAALLPVDRELVAGRRVTGFSNEEEGLAGLAPKAPWLLEDRLVALGADYSAGEAFKPNVVVDGPLITGQNPASSAATAAELLKAVK</sequence>
<evidence type="ECO:0000313" key="5">
    <source>
        <dbReference type="EMBL" id="MCO8273853.1"/>
    </source>
</evidence>
<feature type="domain" description="DJ-1/PfpI" evidence="4">
    <location>
        <begin position="28"/>
        <end position="208"/>
    </location>
</feature>
<keyword evidence="2" id="KW-0456">Lyase</keyword>
<evidence type="ECO:0000256" key="3">
    <source>
        <dbReference type="ARBA" id="ARBA00038493"/>
    </source>
</evidence>
<evidence type="ECO:0000256" key="2">
    <source>
        <dbReference type="ARBA" id="ARBA00023239"/>
    </source>
</evidence>
<keyword evidence="5" id="KW-0315">Glutamine amidotransferase</keyword>
<dbReference type="InterPro" id="IPR050325">
    <property type="entry name" value="Prot/Nucl_acid_deglycase"/>
</dbReference>
<dbReference type="Gene3D" id="3.40.50.880">
    <property type="match status" value="1"/>
</dbReference>
<comment type="similarity">
    <text evidence="3">Belongs to the peptidase C56 family. HSP31-like subfamily.</text>
</comment>
<dbReference type="SUPFAM" id="SSF52317">
    <property type="entry name" value="Class I glutamine amidotransferase-like"/>
    <property type="match status" value="1"/>
</dbReference>
<dbReference type="PANTHER" id="PTHR48094">
    <property type="entry name" value="PROTEIN/NUCLEIC ACID DEGLYCASE DJ-1-RELATED"/>
    <property type="match status" value="1"/>
</dbReference>